<evidence type="ECO:0000256" key="7">
    <source>
        <dbReference type="RuleBase" id="RU000414"/>
    </source>
</evidence>
<evidence type="ECO:0000256" key="6">
    <source>
        <dbReference type="PIRSR" id="PIRSR000349-1"/>
    </source>
</evidence>
<dbReference type="EMBL" id="JMKJ01000477">
    <property type="protein sequence ID" value="KGG50860.1"/>
    <property type="molecule type" value="Genomic_DNA"/>
</dbReference>
<dbReference type="AlphaFoldDB" id="A0A098VPK2"/>
<protein>
    <recommendedName>
        <fullName evidence="2 7">Superoxide dismutase</fullName>
        <ecNumber evidence="2 7">1.15.1.1</ecNumber>
    </recommendedName>
</protein>
<proteinExistence type="inferred from homology"/>
<dbReference type="SUPFAM" id="SSF54719">
    <property type="entry name" value="Fe,Mn superoxide dismutase (SOD), C-terminal domain"/>
    <property type="match status" value="1"/>
</dbReference>
<keyword evidence="3 6" id="KW-0479">Metal-binding</keyword>
<evidence type="ECO:0000256" key="3">
    <source>
        <dbReference type="ARBA" id="ARBA00022723"/>
    </source>
</evidence>
<dbReference type="PANTHER" id="PTHR43595">
    <property type="entry name" value="37S RIBOSOMAL PROTEIN S26, MITOCHONDRIAL"/>
    <property type="match status" value="1"/>
</dbReference>
<dbReference type="RefSeq" id="XP_013237287.1">
    <property type="nucleotide sequence ID" value="XM_013381833.1"/>
</dbReference>
<organism evidence="10 11">
    <name type="scientific">Mitosporidium daphniae</name>
    <dbReference type="NCBI Taxonomy" id="1485682"/>
    <lineage>
        <taxon>Eukaryota</taxon>
        <taxon>Fungi</taxon>
        <taxon>Fungi incertae sedis</taxon>
        <taxon>Microsporidia</taxon>
        <taxon>Mitosporidium</taxon>
    </lineage>
</organism>
<feature type="binding site" evidence="6">
    <location>
        <position position="161"/>
    </location>
    <ligand>
        <name>Mn(2+)</name>
        <dbReference type="ChEBI" id="CHEBI:29035"/>
    </ligand>
</feature>
<dbReference type="InterPro" id="IPR019833">
    <property type="entry name" value="Mn/Fe_SOD_BS"/>
</dbReference>
<feature type="domain" description="Manganese/iron superoxide dismutase N-terminal" evidence="8">
    <location>
        <begin position="2"/>
        <end position="75"/>
    </location>
</feature>
<gene>
    <name evidence="10" type="ORF">DI09_52p130</name>
</gene>
<dbReference type="Gene3D" id="3.55.40.20">
    <property type="entry name" value="Iron/manganese superoxide dismutase, C-terminal domain"/>
    <property type="match status" value="1"/>
</dbReference>
<evidence type="ECO:0000256" key="5">
    <source>
        <dbReference type="ARBA" id="ARBA00037226"/>
    </source>
</evidence>
<comment type="similarity">
    <text evidence="1 7">Belongs to the iron/manganese superoxide dismutase family.</text>
</comment>
<reference evidence="10 11" key="1">
    <citation type="submission" date="2014-04" db="EMBL/GenBank/DDBJ databases">
        <title>A new species of microsporidia sheds light on the evolution of extreme parasitism.</title>
        <authorList>
            <person name="Haag K.L."/>
            <person name="James T.Y."/>
            <person name="Larsson R."/>
            <person name="Schaer T.M."/>
            <person name="Refardt D."/>
            <person name="Pombert J.-F."/>
            <person name="Ebert D."/>
        </authorList>
    </citation>
    <scope>NUCLEOTIDE SEQUENCE [LARGE SCALE GENOMIC DNA]</scope>
    <source>
        <strain evidence="10 11">UGP3</strain>
        <tissue evidence="10">Spores</tissue>
    </source>
</reference>
<sequence length="210" mass="23782">MSHSLPQLPYQYDALEPYIDNKTMFVHHTAHHQAYVSKLNDALESIFQSIKQQPAVIRNNGGGHYNHSLFWRWMAPIGASNTAPFGKLKEAIDSEFGSLDAMKTDFTNAALTRFGSGWAWLGVRPDGTLAISSTPNQDNPLMKGVVETEMIPILGLDVWEHAYYLKYQSKRNEYIQQWWNVVNWDEVVEGYNTFASHGKPVPILKPTSAI</sequence>
<dbReference type="FunFam" id="3.55.40.20:FF:000001">
    <property type="entry name" value="Superoxide dismutase"/>
    <property type="match status" value="1"/>
</dbReference>
<comment type="function">
    <text evidence="7">Destroys radicals which are normally produced within the cells and which are toxic to biological systems.</text>
</comment>
<dbReference type="GO" id="GO:0005737">
    <property type="term" value="C:cytoplasm"/>
    <property type="evidence" value="ECO:0007669"/>
    <property type="project" value="TreeGrafter"/>
</dbReference>
<dbReference type="EC" id="1.15.1.1" evidence="2 7"/>
<dbReference type="SUPFAM" id="SSF46609">
    <property type="entry name" value="Fe,Mn superoxide dismutase (SOD), N-terminal domain"/>
    <property type="match status" value="1"/>
</dbReference>
<keyword evidence="11" id="KW-1185">Reference proteome</keyword>
<comment type="function">
    <text evidence="5">Component of the mitochondrial ribosome (mitoribosome), a dedicated translation machinery responsible for the synthesis of mitochondrial genome-encoded proteins, including at least some of the essential transmembrane subunits of the mitochondrial respiratory chain. The mitoribosomes are attached to the mitochondrial inner membrane and translation products are cotranslationally integrated into the membrane.</text>
</comment>
<dbReference type="Pfam" id="PF02777">
    <property type="entry name" value="Sod_Fe_C"/>
    <property type="match status" value="1"/>
</dbReference>
<dbReference type="InterPro" id="IPR019831">
    <property type="entry name" value="Mn/Fe_SOD_N"/>
</dbReference>
<evidence type="ECO:0000256" key="2">
    <source>
        <dbReference type="ARBA" id="ARBA00012682"/>
    </source>
</evidence>
<dbReference type="PRINTS" id="PR01703">
    <property type="entry name" value="MNSODISMTASE"/>
</dbReference>
<dbReference type="Proteomes" id="UP000029725">
    <property type="component" value="Unassembled WGS sequence"/>
</dbReference>
<feature type="domain" description="Manganese/iron superoxide dismutase C-terminal" evidence="9">
    <location>
        <begin position="86"/>
        <end position="188"/>
    </location>
</feature>
<evidence type="ECO:0000259" key="8">
    <source>
        <dbReference type="Pfam" id="PF00081"/>
    </source>
</evidence>
<dbReference type="PIRSF" id="PIRSF000349">
    <property type="entry name" value="SODismutase"/>
    <property type="match status" value="1"/>
</dbReference>
<accession>A0A098VPK2</accession>
<feature type="binding site" evidence="6">
    <location>
        <position position="27"/>
    </location>
    <ligand>
        <name>Mn(2+)</name>
        <dbReference type="ChEBI" id="CHEBI:29035"/>
    </ligand>
</feature>
<dbReference type="GO" id="GO:0004784">
    <property type="term" value="F:superoxide dismutase activity"/>
    <property type="evidence" value="ECO:0007669"/>
    <property type="project" value="UniProtKB-EC"/>
</dbReference>
<evidence type="ECO:0000259" key="9">
    <source>
        <dbReference type="Pfam" id="PF02777"/>
    </source>
</evidence>
<feature type="binding site" evidence="6">
    <location>
        <position position="157"/>
    </location>
    <ligand>
        <name>Mn(2+)</name>
        <dbReference type="ChEBI" id="CHEBI:29035"/>
    </ligand>
</feature>
<dbReference type="GO" id="GO:0046872">
    <property type="term" value="F:metal ion binding"/>
    <property type="evidence" value="ECO:0007669"/>
    <property type="project" value="UniProtKB-KW"/>
</dbReference>
<evidence type="ECO:0000313" key="11">
    <source>
        <dbReference type="Proteomes" id="UP000029725"/>
    </source>
</evidence>
<evidence type="ECO:0000256" key="4">
    <source>
        <dbReference type="ARBA" id="ARBA00023002"/>
    </source>
</evidence>
<dbReference type="PROSITE" id="PS00088">
    <property type="entry name" value="SOD_MN"/>
    <property type="match status" value="1"/>
</dbReference>
<comment type="caution">
    <text evidence="10">The sequence shown here is derived from an EMBL/GenBank/DDBJ whole genome shotgun (WGS) entry which is preliminary data.</text>
</comment>
<dbReference type="HOGENOM" id="CLU_031625_0_1_1"/>
<name>A0A098VPK2_9MICR</name>
<dbReference type="Pfam" id="PF00081">
    <property type="entry name" value="Sod_Fe_N"/>
    <property type="match status" value="1"/>
</dbReference>
<dbReference type="PANTHER" id="PTHR43595:SF2">
    <property type="entry name" value="SMALL RIBOSOMAL SUBUNIT PROTEIN MS42"/>
    <property type="match status" value="1"/>
</dbReference>
<dbReference type="OrthoDB" id="239262at2759"/>
<dbReference type="VEuPathDB" id="MicrosporidiaDB:DI09_52p130"/>
<dbReference type="InterPro" id="IPR036324">
    <property type="entry name" value="Mn/Fe_SOD_N_sf"/>
</dbReference>
<dbReference type="InterPro" id="IPR019832">
    <property type="entry name" value="Mn/Fe_SOD_C"/>
</dbReference>
<evidence type="ECO:0000313" key="10">
    <source>
        <dbReference type="EMBL" id="KGG50860.1"/>
    </source>
</evidence>
<feature type="binding site" evidence="6">
    <location>
        <position position="67"/>
    </location>
    <ligand>
        <name>Mn(2+)</name>
        <dbReference type="ChEBI" id="CHEBI:29035"/>
    </ligand>
</feature>
<dbReference type="GeneID" id="25260247"/>
<evidence type="ECO:0000256" key="1">
    <source>
        <dbReference type="ARBA" id="ARBA00008714"/>
    </source>
</evidence>
<dbReference type="Gene3D" id="1.10.287.990">
    <property type="entry name" value="Fe,Mn superoxide dismutase (SOD) domain"/>
    <property type="match status" value="1"/>
</dbReference>
<keyword evidence="4 7" id="KW-0560">Oxidoreductase</keyword>
<dbReference type="InterPro" id="IPR036314">
    <property type="entry name" value="SOD_C_sf"/>
</dbReference>
<comment type="catalytic activity">
    <reaction evidence="7">
        <text>2 superoxide + 2 H(+) = H2O2 + O2</text>
        <dbReference type="Rhea" id="RHEA:20696"/>
        <dbReference type="ChEBI" id="CHEBI:15378"/>
        <dbReference type="ChEBI" id="CHEBI:15379"/>
        <dbReference type="ChEBI" id="CHEBI:16240"/>
        <dbReference type="ChEBI" id="CHEBI:18421"/>
        <dbReference type="EC" id="1.15.1.1"/>
    </reaction>
</comment>
<dbReference type="InterPro" id="IPR001189">
    <property type="entry name" value="Mn/Fe_SOD"/>
</dbReference>